<dbReference type="Gene3D" id="3.30.460.10">
    <property type="entry name" value="Beta Polymerase, domain 2"/>
    <property type="match status" value="1"/>
</dbReference>
<dbReference type="Proteomes" id="UP000053890">
    <property type="component" value="Unassembled WGS sequence"/>
</dbReference>
<name>A0A194S8H4_RHOGW</name>
<evidence type="ECO:0000256" key="4">
    <source>
        <dbReference type="SAM" id="Phobius"/>
    </source>
</evidence>
<feature type="compositionally biased region" description="Basic and acidic residues" evidence="3">
    <location>
        <begin position="317"/>
        <end position="329"/>
    </location>
</feature>
<dbReference type="InterPro" id="IPR029398">
    <property type="entry name" value="PolB_thumb"/>
</dbReference>
<feature type="region of interest" description="Disordered" evidence="3">
    <location>
        <begin position="160"/>
        <end position="335"/>
    </location>
</feature>
<dbReference type="Gene3D" id="1.10.150.20">
    <property type="entry name" value="5' to 3' exonuclease, C-terminal subdomain"/>
    <property type="match status" value="1"/>
</dbReference>
<keyword evidence="4" id="KW-0472">Membrane</keyword>
<feature type="region of interest" description="Disordered" evidence="3">
    <location>
        <begin position="862"/>
        <end position="914"/>
    </location>
</feature>
<gene>
    <name evidence="6" type="ORF">RHOBADRAFT_51859</name>
</gene>
<reference evidence="6 7" key="1">
    <citation type="journal article" date="2015" name="Front. Microbiol.">
        <title>Genome sequence of the plant growth promoting endophytic yeast Rhodotorula graminis WP1.</title>
        <authorList>
            <person name="Firrincieli A."/>
            <person name="Otillar R."/>
            <person name="Salamov A."/>
            <person name="Schmutz J."/>
            <person name="Khan Z."/>
            <person name="Redman R.S."/>
            <person name="Fleck N.D."/>
            <person name="Lindquist E."/>
            <person name="Grigoriev I.V."/>
            <person name="Doty S.L."/>
        </authorList>
    </citation>
    <scope>NUCLEOTIDE SEQUENCE [LARGE SCALE GENOMIC DNA]</scope>
    <source>
        <strain evidence="6 7">WP1</strain>
    </source>
</reference>
<evidence type="ECO:0000256" key="2">
    <source>
        <dbReference type="ARBA" id="ARBA00022695"/>
    </source>
</evidence>
<dbReference type="InterPro" id="IPR002008">
    <property type="entry name" value="DNA_pol_X_beta-like"/>
</dbReference>
<dbReference type="Pfam" id="PF14792">
    <property type="entry name" value="DNA_pol_B_palm"/>
    <property type="match status" value="1"/>
</dbReference>
<dbReference type="Pfam" id="PF10391">
    <property type="entry name" value="DNA_pol_lambd_f"/>
    <property type="match status" value="1"/>
</dbReference>
<feature type="compositionally biased region" description="Low complexity" evidence="3">
    <location>
        <begin position="238"/>
        <end position="247"/>
    </location>
</feature>
<dbReference type="InterPro" id="IPR043519">
    <property type="entry name" value="NT_sf"/>
</dbReference>
<feature type="domain" description="DNA-directed DNA polymerase X" evidence="5">
    <location>
        <begin position="1117"/>
        <end position="1430"/>
    </location>
</feature>
<proteinExistence type="predicted"/>
<feature type="compositionally biased region" description="Basic and acidic residues" evidence="3">
    <location>
        <begin position="203"/>
        <end position="217"/>
    </location>
</feature>
<dbReference type="PRINTS" id="PR00869">
    <property type="entry name" value="DNAPOLX"/>
</dbReference>
<dbReference type="GO" id="GO:0006281">
    <property type="term" value="P:DNA repair"/>
    <property type="evidence" value="ECO:0007669"/>
    <property type="project" value="InterPro"/>
</dbReference>
<feature type="compositionally biased region" description="Low complexity" evidence="3">
    <location>
        <begin position="866"/>
        <end position="881"/>
    </location>
</feature>
<dbReference type="InterPro" id="IPR018944">
    <property type="entry name" value="DNA_pol_lambd_fingers_domain"/>
</dbReference>
<keyword evidence="2" id="KW-0548">Nucleotidyltransferase</keyword>
<dbReference type="SUPFAM" id="SSF81301">
    <property type="entry name" value="Nucleotidyltransferase"/>
    <property type="match status" value="1"/>
</dbReference>
<dbReference type="GeneID" id="28976499"/>
<evidence type="ECO:0000313" key="7">
    <source>
        <dbReference type="Proteomes" id="UP000053890"/>
    </source>
</evidence>
<feature type="compositionally biased region" description="Acidic residues" evidence="3">
    <location>
        <begin position="478"/>
        <end position="495"/>
    </location>
</feature>
<evidence type="ECO:0000259" key="5">
    <source>
        <dbReference type="SMART" id="SM00483"/>
    </source>
</evidence>
<dbReference type="Gene3D" id="3.30.210.10">
    <property type="entry name" value="DNA polymerase, thumb domain"/>
    <property type="match status" value="1"/>
</dbReference>
<feature type="region of interest" description="Disordered" evidence="3">
    <location>
        <begin position="1004"/>
        <end position="1051"/>
    </location>
</feature>
<dbReference type="RefSeq" id="XP_018272923.1">
    <property type="nucleotide sequence ID" value="XM_018416051.1"/>
</dbReference>
<feature type="transmembrane region" description="Helical" evidence="4">
    <location>
        <begin position="54"/>
        <end position="79"/>
    </location>
</feature>
<feature type="region of interest" description="Disordered" evidence="3">
    <location>
        <begin position="1"/>
        <end position="36"/>
    </location>
</feature>
<dbReference type="SUPFAM" id="SSF81585">
    <property type="entry name" value="PsbU/PolX domain-like"/>
    <property type="match status" value="1"/>
</dbReference>
<dbReference type="InterPro" id="IPR028207">
    <property type="entry name" value="DNA_pol_B_palm_palm"/>
</dbReference>
<feature type="compositionally biased region" description="Acidic residues" evidence="3">
    <location>
        <begin position="160"/>
        <end position="174"/>
    </location>
</feature>
<dbReference type="GO" id="GO:0003887">
    <property type="term" value="F:DNA-directed DNA polymerase activity"/>
    <property type="evidence" value="ECO:0007669"/>
    <property type="project" value="InterPro"/>
</dbReference>
<feature type="compositionally biased region" description="Low complexity" evidence="3">
    <location>
        <begin position="291"/>
        <end position="305"/>
    </location>
</feature>
<keyword evidence="4" id="KW-1133">Transmembrane helix</keyword>
<feature type="compositionally biased region" description="Basic residues" evidence="3">
    <location>
        <begin position="24"/>
        <end position="36"/>
    </location>
</feature>
<dbReference type="PANTHER" id="PTHR37471">
    <property type="entry name" value="UNNAMED PRODUCT"/>
    <property type="match status" value="1"/>
</dbReference>
<dbReference type="InterPro" id="IPR037160">
    <property type="entry name" value="DNA_Pol_thumb_sf"/>
</dbReference>
<dbReference type="InterPro" id="IPR002054">
    <property type="entry name" value="DNA-dir_DNA_pol_X"/>
</dbReference>
<evidence type="ECO:0000313" key="6">
    <source>
        <dbReference type="EMBL" id="KPV76874.1"/>
    </source>
</evidence>
<dbReference type="STRING" id="578459.A0A194S8H4"/>
<dbReference type="GO" id="GO:0003677">
    <property type="term" value="F:DNA binding"/>
    <property type="evidence" value="ECO:0007669"/>
    <property type="project" value="InterPro"/>
</dbReference>
<dbReference type="SUPFAM" id="SSF53474">
    <property type="entry name" value="alpha/beta-Hydrolases"/>
    <property type="match status" value="1"/>
</dbReference>
<dbReference type="InterPro" id="IPR022312">
    <property type="entry name" value="DNA_pol_X"/>
</dbReference>
<feature type="region of interest" description="Disordered" evidence="3">
    <location>
        <begin position="463"/>
        <end position="504"/>
    </location>
</feature>
<dbReference type="SMART" id="SM00483">
    <property type="entry name" value="POLXc"/>
    <property type="match status" value="1"/>
</dbReference>
<keyword evidence="1" id="KW-0808">Transferase</keyword>
<dbReference type="Pfam" id="PF14791">
    <property type="entry name" value="DNA_pol_B_thumb"/>
    <property type="match status" value="1"/>
</dbReference>
<dbReference type="PANTHER" id="PTHR37471:SF1">
    <property type="entry name" value="AB HYDROLASE-1 DOMAIN-CONTAINING PROTEIN"/>
    <property type="match status" value="1"/>
</dbReference>
<dbReference type="PRINTS" id="PR00870">
    <property type="entry name" value="DNAPOLXBETA"/>
</dbReference>
<dbReference type="InterPro" id="IPR029058">
    <property type="entry name" value="AB_hydrolase_fold"/>
</dbReference>
<dbReference type="OrthoDB" id="6431331at2759"/>
<dbReference type="EMBL" id="KQ474075">
    <property type="protein sequence ID" value="KPV76874.1"/>
    <property type="molecule type" value="Genomic_DNA"/>
</dbReference>
<protein>
    <recommendedName>
        <fullName evidence="5">DNA-directed DNA polymerase X domain-containing protein</fullName>
    </recommendedName>
</protein>
<organism evidence="6 7">
    <name type="scientific">Rhodotorula graminis (strain WP1)</name>
    <dbReference type="NCBI Taxonomy" id="578459"/>
    <lineage>
        <taxon>Eukaryota</taxon>
        <taxon>Fungi</taxon>
        <taxon>Dikarya</taxon>
        <taxon>Basidiomycota</taxon>
        <taxon>Pucciniomycotina</taxon>
        <taxon>Microbotryomycetes</taxon>
        <taxon>Sporidiobolales</taxon>
        <taxon>Sporidiobolaceae</taxon>
        <taxon>Rhodotorula</taxon>
    </lineage>
</organism>
<evidence type="ECO:0000256" key="3">
    <source>
        <dbReference type="SAM" id="MobiDB-lite"/>
    </source>
</evidence>
<sequence>MPDAPTLAARRGQSHIGTPTRPPPRSRPHSHHRRRFRPSKATLERGWTHASFHFSLAATFLAIGIVWVITPLAWAYVLWTLVTLHPKLASSRPAPATSSTSPLRILHWCTFAYCVVECVFSVGYRLVAIRCNALRTPHRHGRKYLRALFLRSLENGLDLDADADDSSPDDDDDDHVDRTDKRKGASATVQRASGTDKLEDDWAERARDEEEAQRGSDSDLPATAGTGVKAKKGRRRAAAGAGDGASTPELGTADLPSGAKGGRARGSSASSDYLSARVLPVLRTDDPSPRAPSSSSSSSRMPTRSTSRHLAAAVEPSRSRSSLDSRDEGFGGDMSRLSLRTLDSALGASPRSTTAPVLPLVAPTAGAAPSYPPSSSAPVDVHAAKKQHAHPDGHPHPHTRFLPRLSPTDPRALEFRELLRFWFGGCDFDAIGRLNMADWLAWSMYGCPLEELEDERREWDKAGRPVLTTADGAPDRDSDVDESGDEGSSGDDDVEERVRARRTRTEESVEADRLGLVHHCLVLVQARAAHVFPPGRNPAVKPLRLTLDPVRVTSRPFLLYLVVFLLQKSVMGIAMARGFKKGDDQGTRYLVKIPEGWSPREDAPEDEKPLVFIHGLGMGLAQYTTLVSVLSKSRAVRNRPILVLLQPHISMSIFSPGYLDPVEQEDCAAGLDRVLRKHGFDERAGGCTVLSHSNGSIVHGWLLKQHPNLVARSCFVDPVAFQLYEPWVCYNALYAPAKKPMEHLMRYFVMRELGVSFMLSRTFSWTSNLLWPHEIPSHADAHKTAVFLASDDSILSAERVRVYLRRNGMREVRAPRRVGDEPGGGGLKVFEGLKHGESMIGEGAPFEEVMRWVTWDGRDPTAYEVGASGSSSEAPESTARPRQPRQTRGPRNRPRPSTLSRPPSLPRPHVVAHEPYLPGTNAGFFSSNEMLPGQAGRTVPRRLGIYPLSRAVRYERFCKRGEETTRAELRRLKEHGLEFWESPRAAALYSAFPEQEQPGVAADVKAVADSGSDKGSPPAPASSTARRTPSRKPARPTGFFTRPASSSSILRPPAVNNPFSFPVGSTSSFSSVAERRMAELRGKIPADAEIDLKQIMADLRDLELLDLYNNVKAKPATGFKDAARALYPLFHKFEAGESKRVTFADLEGALAPEFTVPWTCIGERLLEGRVSRLKGLSAKDKAVLLFLQIYNVGPTRALKYADAGCRTLADLEKRQDSDNIKLNKAQKIGLRHREDIQRLIPRAEVEKLQVALEKAVAAVDSRFECEVLGSYRRGVDFSSDIDFAVRHPDFQDKDDEEVSKALMGQIVAELEKQKLVSEEDQLMSGGKKYAGLIRLPRHKSFRRIDIRLAPYHSYPYMLLGSSGDAMLMKLLRHTAKRKGLCLNEYGLGQAYAPEDQNPNGFKPGTLKLVNSEREIFDLLGMPYLEPRERELKVWRDKHAKAGVAAVEYLHKL</sequence>
<keyword evidence="4" id="KW-0812">Transmembrane</keyword>
<evidence type="ECO:0000256" key="1">
    <source>
        <dbReference type="ARBA" id="ARBA00022679"/>
    </source>
</evidence>
<keyword evidence="7" id="KW-1185">Reference proteome</keyword>
<feature type="compositionally biased region" description="Basic residues" evidence="3">
    <location>
        <begin position="882"/>
        <end position="894"/>
    </location>
</feature>
<accession>A0A194S8H4</accession>
<dbReference type="Gene3D" id="3.40.50.1820">
    <property type="entry name" value="alpha/beta hydrolase"/>
    <property type="match status" value="1"/>
</dbReference>